<evidence type="ECO:0000313" key="3">
    <source>
        <dbReference type="Proteomes" id="UP000674143"/>
    </source>
</evidence>
<organism evidence="2 3">
    <name type="scientific">Leishmania orientalis</name>
    <dbReference type="NCBI Taxonomy" id="2249476"/>
    <lineage>
        <taxon>Eukaryota</taxon>
        <taxon>Discoba</taxon>
        <taxon>Euglenozoa</taxon>
        <taxon>Kinetoplastea</taxon>
        <taxon>Metakinetoplastina</taxon>
        <taxon>Trypanosomatida</taxon>
        <taxon>Trypanosomatidae</taxon>
        <taxon>Leishmaniinae</taxon>
        <taxon>Leishmania</taxon>
    </lineage>
</organism>
<reference evidence="3" key="1">
    <citation type="journal article" date="2021" name="Microbiol. Resour. Announc.">
        <title>LGAAP: Leishmaniinae Genome Assembly and Annotation Pipeline.</title>
        <authorList>
            <person name="Almutairi H."/>
            <person name="Urbaniak M.D."/>
            <person name="Bates M.D."/>
            <person name="Jariyapan N."/>
            <person name="Kwakye-Nuako G."/>
            <person name="Thomaz-Soccol V."/>
            <person name="Al-Salem W.S."/>
            <person name="Dillon R.J."/>
            <person name="Bates P.A."/>
            <person name="Gatherer D."/>
        </authorList>
    </citation>
    <scope>NUCLEOTIDE SEQUENCE [LARGE SCALE GENOMIC DNA]</scope>
</reference>
<keyword evidence="1" id="KW-0812">Transmembrane</keyword>
<dbReference type="AlphaFoldDB" id="A0A836GHX0"/>
<gene>
    <name evidence="2" type="ORF">LSCM4_05575</name>
</gene>
<feature type="transmembrane region" description="Helical" evidence="1">
    <location>
        <begin position="320"/>
        <end position="343"/>
    </location>
</feature>
<name>A0A836GHX0_9TRYP</name>
<reference evidence="3" key="2">
    <citation type="journal article" date="2021" name="Sci. Data">
        <title>Chromosome-scale genome sequencing, assembly and annotation of six genomes from subfamily Leishmaniinae.</title>
        <authorList>
            <person name="Almutairi H."/>
            <person name="Urbaniak M.D."/>
            <person name="Bates M.D."/>
            <person name="Jariyapan N."/>
            <person name="Kwakye-Nuako G."/>
            <person name="Thomaz Soccol V."/>
            <person name="Al-Salem W.S."/>
            <person name="Dillon R.J."/>
            <person name="Bates P.A."/>
            <person name="Gatherer D."/>
        </authorList>
    </citation>
    <scope>NUCLEOTIDE SEQUENCE [LARGE SCALE GENOMIC DNA]</scope>
</reference>
<feature type="transmembrane region" description="Helical" evidence="1">
    <location>
        <begin position="20"/>
        <end position="39"/>
    </location>
</feature>
<dbReference type="RefSeq" id="XP_067064328.1">
    <property type="nucleotide sequence ID" value="XM_067207514.1"/>
</dbReference>
<dbReference type="EMBL" id="JAFHLR010000016">
    <property type="protein sequence ID" value="KAG5482322.1"/>
    <property type="molecule type" value="Genomic_DNA"/>
</dbReference>
<dbReference type="GeneID" id="92361448"/>
<dbReference type="Proteomes" id="UP000674143">
    <property type="component" value="Unassembled WGS sequence"/>
</dbReference>
<protein>
    <submittedName>
        <fullName evidence="2">Uncharacterized protein</fullName>
    </submittedName>
</protein>
<proteinExistence type="predicted"/>
<keyword evidence="1" id="KW-0472">Membrane</keyword>
<comment type="caution">
    <text evidence="2">The sequence shown here is derived from an EMBL/GenBank/DDBJ whole genome shotgun (WGS) entry which is preliminary data.</text>
</comment>
<evidence type="ECO:0000313" key="2">
    <source>
        <dbReference type="EMBL" id="KAG5482322.1"/>
    </source>
</evidence>
<accession>A0A836GHX0</accession>
<evidence type="ECO:0000256" key="1">
    <source>
        <dbReference type="SAM" id="Phobius"/>
    </source>
</evidence>
<keyword evidence="3" id="KW-1185">Reference proteome</keyword>
<sequence>MPPQKRFLFFFLRRFQCATLLFASVLIALYVITSVYYVVRISIFEKTSFFGQTDVDKGVRGATQRQVARAAPSGELLAAGCSTAEGCAASLGVGPHHSSGRWYTQAYKVLRPCEPMVKQRVRNPALPADVPLWDGDSEDASAKRVDSKREAVPSVQRYVLEGLRAGSHYSVRLSFLGSPSVAFDLLLYHVRRSRVEKSMQDGVDVAGGPAQMVHHWAGEPQDTELLFFSTSQGSELEFSTEEVVWVDPEDMEDAAGEQEFGATRMRPADGAAADATDRFLPVVEVRPRALSMPVDAYRVPLVYFNIELERLNRSFLPKMAFPLMTYFVWALIFVGYAGIYTLVSSGIASGEDFKQHFD</sequence>
<dbReference type="KEGG" id="loi:92361448"/>
<keyword evidence="1" id="KW-1133">Transmembrane helix</keyword>